<dbReference type="AlphaFoldDB" id="A0A926EHE7"/>
<dbReference type="GO" id="GO:0005737">
    <property type="term" value="C:cytoplasm"/>
    <property type="evidence" value="ECO:0007669"/>
    <property type="project" value="UniProtKB-SubCell"/>
</dbReference>
<comment type="subcellular location">
    <subcellularLocation>
        <location evidence="2">Cytoplasm</location>
    </subcellularLocation>
</comment>
<evidence type="ECO:0000256" key="2">
    <source>
        <dbReference type="HAMAP-Rule" id="MF_01103"/>
    </source>
</evidence>
<proteinExistence type="inferred from homology"/>
<dbReference type="InterPro" id="IPR009242">
    <property type="entry name" value="DUF896"/>
</dbReference>
<name>A0A926EHE7_9FIRM</name>
<dbReference type="PANTHER" id="PTHR37300:SF1">
    <property type="entry name" value="UPF0291 PROTEIN YNZC"/>
    <property type="match status" value="1"/>
</dbReference>
<keyword evidence="1 2" id="KW-0963">Cytoplasm</keyword>
<comment type="similarity">
    <text evidence="2">Belongs to the UPF0291 family.</text>
</comment>
<evidence type="ECO:0000313" key="4">
    <source>
        <dbReference type="Proteomes" id="UP000655830"/>
    </source>
</evidence>
<dbReference type="Gene3D" id="1.10.287.540">
    <property type="entry name" value="Helix hairpin bin"/>
    <property type="match status" value="1"/>
</dbReference>
<dbReference type="HAMAP" id="MF_01103">
    <property type="entry name" value="UPF0291"/>
    <property type="match status" value="1"/>
</dbReference>
<organism evidence="3 4">
    <name type="scientific">Zhenhengia yiwuensis</name>
    <dbReference type="NCBI Taxonomy" id="2763666"/>
    <lineage>
        <taxon>Bacteria</taxon>
        <taxon>Bacillati</taxon>
        <taxon>Bacillota</taxon>
        <taxon>Clostridia</taxon>
        <taxon>Lachnospirales</taxon>
        <taxon>Lachnospiraceae</taxon>
        <taxon>Zhenhengia</taxon>
    </lineage>
</organism>
<dbReference type="SUPFAM" id="SSF158221">
    <property type="entry name" value="YnzC-like"/>
    <property type="match status" value="1"/>
</dbReference>
<reference evidence="3" key="1">
    <citation type="submission" date="2020-08" db="EMBL/GenBank/DDBJ databases">
        <title>Genome public.</title>
        <authorList>
            <person name="Liu C."/>
            <person name="Sun Q."/>
        </authorList>
    </citation>
    <scope>NUCLEOTIDE SEQUENCE</scope>
    <source>
        <strain evidence="3">NSJ-12</strain>
    </source>
</reference>
<evidence type="ECO:0000256" key="1">
    <source>
        <dbReference type="ARBA" id="ARBA00022490"/>
    </source>
</evidence>
<sequence length="70" mass="8128">MEMEKLIARINELANKKKTEGLTPTELEEQATLRAQYLQIFRGNFKNQLANTKIQTPDGKLHPLKYMPNK</sequence>
<dbReference type="Proteomes" id="UP000655830">
    <property type="component" value="Unassembled WGS sequence"/>
</dbReference>
<comment type="caution">
    <text evidence="3">The sequence shown here is derived from an EMBL/GenBank/DDBJ whole genome shotgun (WGS) entry which is preliminary data.</text>
</comment>
<evidence type="ECO:0000313" key="3">
    <source>
        <dbReference type="EMBL" id="MBC8580399.1"/>
    </source>
</evidence>
<dbReference type="Pfam" id="PF05979">
    <property type="entry name" value="DUF896"/>
    <property type="match status" value="1"/>
</dbReference>
<keyword evidence="4" id="KW-1185">Reference proteome</keyword>
<dbReference type="RefSeq" id="WP_177669778.1">
    <property type="nucleotide sequence ID" value="NZ_JACRSY010000020.1"/>
</dbReference>
<protein>
    <recommendedName>
        <fullName evidence="2">UPF0291 protein H8718_12755</fullName>
    </recommendedName>
</protein>
<dbReference type="EMBL" id="JACRSY010000020">
    <property type="protein sequence ID" value="MBC8580399.1"/>
    <property type="molecule type" value="Genomic_DNA"/>
</dbReference>
<dbReference type="PANTHER" id="PTHR37300">
    <property type="entry name" value="UPF0291 PROTEIN CBO2609/CLC_2481"/>
    <property type="match status" value="1"/>
</dbReference>
<gene>
    <name evidence="3" type="ORF">H8718_12755</name>
</gene>
<accession>A0A926EHE7</accession>